<organism evidence="11 12">
    <name type="scientific">Trinickia soli</name>
    <dbReference type="NCBI Taxonomy" id="380675"/>
    <lineage>
        <taxon>Bacteria</taxon>
        <taxon>Pseudomonadati</taxon>
        <taxon>Pseudomonadota</taxon>
        <taxon>Betaproteobacteria</taxon>
        <taxon>Burkholderiales</taxon>
        <taxon>Burkholderiaceae</taxon>
        <taxon>Trinickia</taxon>
    </lineage>
</organism>
<comment type="similarity">
    <text evidence="2">Belongs to the major facilitator superfamily. Set transporter family.</text>
</comment>
<feature type="transmembrane region" description="Helical" evidence="9">
    <location>
        <begin position="121"/>
        <end position="142"/>
    </location>
</feature>
<keyword evidence="4" id="KW-1003">Cell membrane</keyword>
<keyword evidence="3" id="KW-0813">Transport</keyword>
<dbReference type="InterPro" id="IPR036259">
    <property type="entry name" value="MFS_trans_sf"/>
</dbReference>
<evidence type="ECO:0000313" key="11">
    <source>
        <dbReference type="EMBL" id="PMS18258.1"/>
    </source>
</evidence>
<feature type="domain" description="Major facilitator superfamily (MFS) profile" evidence="10">
    <location>
        <begin position="1"/>
        <end position="402"/>
    </location>
</feature>
<dbReference type="Proteomes" id="UP000235347">
    <property type="component" value="Unassembled WGS sequence"/>
</dbReference>
<evidence type="ECO:0000259" key="10">
    <source>
        <dbReference type="PROSITE" id="PS50850"/>
    </source>
</evidence>
<feature type="transmembrane region" description="Helical" evidence="9">
    <location>
        <begin position="228"/>
        <end position="249"/>
    </location>
</feature>
<evidence type="ECO:0000256" key="4">
    <source>
        <dbReference type="ARBA" id="ARBA00022475"/>
    </source>
</evidence>
<evidence type="ECO:0000256" key="6">
    <source>
        <dbReference type="ARBA" id="ARBA00022692"/>
    </source>
</evidence>
<keyword evidence="6 9" id="KW-0812">Transmembrane</keyword>
<reference evidence="11 12" key="1">
    <citation type="submission" date="2018-01" db="EMBL/GenBank/DDBJ databases">
        <title>Whole genome analyses suggest that Burkholderia sensu lato contains two further novel genera in the rhizoxinica-symbiotica group Mycetohabitans gen. nov., and Trinickia gen. nov.: implications for the evolution of diazotrophy and nodulation in the Burkholderiaceae.</title>
        <authorList>
            <person name="Estrada-de los Santos P."/>
            <person name="Palmer M."/>
            <person name="Chavez-Ramirez B."/>
            <person name="Beukes C."/>
            <person name="Steenkamp E.T."/>
            <person name="Hirsch A.M."/>
            <person name="Manyaka P."/>
            <person name="Maluk M."/>
            <person name="Lafos M."/>
            <person name="Crook M."/>
            <person name="Gross E."/>
            <person name="Simon M.F."/>
            <person name="Bueno dos Reis Junior F."/>
            <person name="Poole P.S."/>
            <person name="Venter S.N."/>
            <person name="James E.K."/>
        </authorList>
    </citation>
    <scope>NUCLEOTIDE SEQUENCE [LARGE SCALE GENOMIC DNA]</scope>
    <source>
        <strain evidence="11 12">GP25-8</strain>
    </source>
</reference>
<feature type="transmembrane region" description="Helical" evidence="9">
    <location>
        <begin position="148"/>
        <end position="167"/>
    </location>
</feature>
<keyword evidence="8 9" id="KW-0472">Membrane</keyword>
<evidence type="ECO:0000256" key="9">
    <source>
        <dbReference type="SAM" id="Phobius"/>
    </source>
</evidence>
<keyword evidence="5" id="KW-0762">Sugar transport</keyword>
<dbReference type="RefSeq" id="WP_102612234.1">
    <property type="nucleotide sequence ID" value="NZ_CADIKD010000022.1"/>
</dbReference>
<dbReference type="SUPFAM" id="SSF103473">
    <property type="entry name" value="MFS general substrate transporter"/>
    <property type="match status" value="1"/>
</dbReference>
<evidence type="ECO:0000256" key="3">
    <source>
        <dbReference type="ARBA" id="ARBA00022448"/>
    </source>
</evidence>
<dbReference type="Pfam" id="PF07690">
    <property type="entry name" value="MFS_1"/>
    <property type="match status" value="1"/>
</dbReference>
<proteinExistence type="inferred from homology"/>
<feature type="transmembrane region" description="Helical" evidence="9">
    <location>
        <begin position="83"/>
        <end position="109"/>
    </location>
</feature>
<sequence>MLGVALSFTAPYLSLFGVEQAGMSPMRLGAFMTLVSASGVFASTAVGRWSDRTQRHRAPLVASLVAAALGFASLGFLRGYPELMVVGGLLLGPGAASLSQIFSFGHAVLRIDDPAQDEFAAAALRTLLSVAWVFGPAIGALILAQAGFTGLFAFAAASFAASAVITLRMSETRAESVEARNDEEPERSSVTRNEAFVEYGAGDISVAQVQPASDAAVVERGRKTIPRLLLALTLIGLAANATMILLPLYMVHELHGTRLTVSAALGAGALLEIPMMLWLGAISSRLHKPSWLTASAAVHAVYFVALALLGEPQMIVPLQILPAAVVAITSCLGMTHVQDLMPGETGAATALFFNASRVGSILSGVLSGAIVSAFGYRVAFLLCAGLAVCAFVLLSVDTFRSRR</sequence>
<comment type="subcellular location">
    <subcellularLocation>
        <location evidence="1">Cell membrane</location>
        <topology evidence="1">Multi-pass membrane protein</topology>
    </subcellularLocation>
</comment>
<dbReference type="PROSITE" id="PS50850">
    <property type="entry name" value="MFS"/>
    <property type="match status" value="1"/>
</dbReference>
<evidence type="ECO:0000256" key="8">
    <source>
        <dbReference type="ARBA" id="ARBA00023136"/>
    </source>
</evidence>
<evidence type="ECO:0000256" key="2">
    <source>
        <dbReference type="ARBA" id="ARBA00006523"/>
    </source>
</evidence>
<keyword evidence="12" id="KW-1185">Reference proteome</keyword>
<accession>A0A2N7VM76</accession>
<feature type="transmembrane region" description="Helical" evidence="9">
    <location>
        <begin position="58"/>
        <end position="77"/>
    </location>
</feature>
<protein>
    <submittedName>
        <fullName evidence="11">MFS transporter</fullName>
    </submittedName>
</protein>
<feature type="transmembrane region" description="Helical" evidence="9">
    <location>
        <begin position="261"/>
        <end position="279"/>
    </location>
</feature>
<dbReference type="GO" id="GO:0005886">
    <property type="term" value="C:plasma membrane"/>
    <property type="evidence" value="ECO:0007669"/>
    <property type="project" value="UniProtKB-SubCell"/>
</dbReference>
<evidence type="ECO:0000313" key="12">
    <source>
        <dbReference type="Proteomes" id="UP000235347"/>
    </source>
</evidence>
<feature type="transmembrane region" description="Helical" evidence="9">
    <location>
        <begin position="27"/>
        <end position="46"/>
    </location>
</feature>
<dbReference type="Gene3D" id="1.20.1250.20">
    <property type="entry name" value="MFS general substrate transporter like domains"/>
    <property type="match status" value="2"/>
</dbReference>
<evidence type="ECO:0000256" key="1">
    <source>
        <dbReference type="ARBA" id="ARBA00004651"/>
    </source>
</evidence>
<dbReference type="EMBL" id="PNYB01000026">
    <property type="protein sequence ID" value="PMS18258.1"/>
    <property type="molecule type" value="Genomic_DNA"/>
</dbReference>
<dbReference type="InterPro" id="IPR020846">
    <property type="entry name" value="MFS_dom"/>
</dbReference>
<dbReference type="PANTHER" id="PTHR23535">
    <property type="entry name" value="SUGAR EFFLUX TRANSPORTER A-RELATED"/>
    <property type="match status" value="1"/>
</dbReference>
<name>A0A2N7VM76_9BURK</name>
<feature type="transmembrane region" description="Helical" evidence="9">
    <location>
        <begin position="291"/>
        <end position="309"/>
    </location>
</feature>
<dbReference type="PANTHER" id="PTHR23535:SF2">
    <property type="entry name" value="SUGAR EFFLUX TRANSPORTER A-RELATED"/>
    <property type="match status" value="1"/>
</dbReference>
<comment type="caution">
    <text evidence="11">The sequence shown here is derived from an EMBL/GenBank/DDBJ whole genome shotgun (WGS) entry which is preliminary data.</text>
</comment>
<keyword evidence="7 9" id="KW-1133">Transmembrane helix</keyword>
<feature type="transmembrane region" description="Helical" evidence="9">
    <location>
        <begin position="315"/>
        <end position="335"/>
    </location>
</feature>
<feature type="transmembrane region" description="Helical" evidence="9">
    <location>
        <begin position="347"/>
        <end position="370"/>
    </location>
</feature>
<gene>
    <name evidence="11" type="ORF">C0Z19_23345</name>
</gene>
<evidence type="ECO:0000256" key="7">
    <source>
        <dbReference type="ARBA" id="ARBA00022989"/>
    </source>
</evidence>
<evidence type="ECO:0000256" key="5">
    <source>
        <dbReference type="ARBA" id="ARBA00022597"/>
    </source>
</evidence>
<feature type="transmembrane region" description="Helical" evidence="9">
    <location>
        <begin position="376"/>
        <end position="396"/>
    </location>
</feature>
<dbReference type="CDD" id="cd17471">
    <property type="entry name" value="MFS_Set"/>
    <property type="match status" value="1"/>
</dbReference>
<dbReference type="GO" id="GO:0022857">
    <property type="term" value="F:transmembrane transporter activity"/>
    <property type="evidence" value="ECO:0007669"/>
    <property type="project" value="InterPro"/>
</dbReference>
<dbReference type="InterPro" id="IPR011701">
    <property type="entry name" value="MFS"/>
</dbReference>
<dbReference type="AlphaFoldDB" id="A0A2N7VM76"/>